<dbReference type="InterPro" id="IPR050493">
    <property type="entry name" value="FAD-dep_Monooxygenase_BioMet"/>
</dbReference>
<dbReference type="PRINTS" id="PR00420">
    <property type="entry name" value="RNGMNOXGNASE"/>
</dbReference>
<dbReference type="InterPro" id="IPR002938">
    <property type="entry name" value="FAD-bd"/>
</dbReference>
<evidence type="ECO:0000259" key="6">
    <source>
        <dbReference type="Pfam" id="PF01494"/>
    </source>
</evidence>
<dbReference type="PANTHER" id="PTHR13789">
    <property type="entry name" value="MONOOXYGENASE"/>
    <property type="match status" value="1"/>
</dbReference>
<protein>
    <submittedName>
        <fullName evidence="7">FAD-dependent monooxygenase</fullName>
    </submittedName>
</protein>
<sequence length="114" mass="12419">MPSFAAGRIALLGDAAHAMSPDLGQGVSQAFEDAAALCHHLGHRLGGAEPADVAERLLRYDAERRLRATRMMRAAFRQSRLTSRTGIAAWLRDTSLRAVPSRLATRRLAALWNA</sequence>
<keyword evidence="5 7" id="KW-0503">Monooxygenase</keyword>
<keyword evidence="3" id="KW-0274">FAD</keyword>
<dbReference type="GO" id="GO:0004497">
    <property type="term" value="F:monooxygenase activity"/>
    <property type="evidence" value="ECO:0007669"/>
    <property type="project" value="UniProtKB-KW"/>
</dbReference>
<organism evidence="7 8">
    <name type="scientific">Microbispora maris</name>
    <dbReference type="NCBI Taxonomy" id="3144104"/>
    <lineage>
        <taxon>Bacteria</taxon>
        <taxon>Bacillati</taxon>
        <taxon>Actinomycetota</taxon>
        <taxon>Actinomycetes</taxon>
        <taxon>Streptosporangiales</taxon>
        <taxon>Streptosporangiaceae</taxon>
        <taxon>Microbispora</taxon>
    </lineage>
</organism>
<gene>
    <name evidence="7" type="ORF">AAH991_17905</name>
</gene>
<comment type="caution">
    <text evidence="7">The sequence shown here is derived from an EMBL/GenBank/DDBJ whole genome shotgun (WGS) entry which is preliminary data.</text>
</comment>
<evidence type="ECO:0000313" key="7">
    <source>
        <dbReference type="EMBL" id="MEN3536992.1"/>
    </source>
</evidence>
<proteinExistence type="predicted"/>
<name>A0ABV0ANY4_9ACTN</name>
<keyword evidence="2" id="KW-0285">Flavoprotein</keyword>
<evidence type="ECO:0000313" key="8">
    <source>
        <dbReference type="Proteomes" id="UP001447516"/>
    </source>
</evidence>
<evidence type="ECO:0000256" key="1">
    <source>
        <dbReference type="ARBA" id="ARBA00001974"/>
    </source>
</evidence>
<dbReference type="Pfam" id="PF01494">
    <property type="entry name" value="FAD_binding_3"/>
    <property type="match status" value="1"/>
</dbReference>
<feature type="domain" description="FAD-binding" evidence="6">
    <location>
        <begin position="4"/>
        <end position="74"/>
    </location>
</feature>
<comment type="cofactor">
    <cofactor evidence="1">
        <name>FAD</name>
        <dbReference type="ChEBI" id="CHEBI:57692"/>
    </cofactor>
</comment>
<dbReference type="PANTHER" id="PTHR13789:SF318">
    <property type="entry name" value="GERANYLGERANYL DIPHOSPHATE REDUCTASE"/>
    <property type="match status" value="1"/>
</dbReference>
<dbReference type="Proteomes" id="UP001447516">
    <property type="component" value="Unassembled WGS sequence"/>
</dbReference>
<dbReference type="Gene3D" id="3.50.50.60">
    <property type="entry name" value="FAD/NAD(P)-binding domain"/>
    <property type="match status" value="1"/>
</dbReference>
<dbReference type="EMBL" id="JBDJAW010000013">
    <property type="protein sequence ID" value="MEN3536992.1"/>
    <property type="molecule type" value="Genomic_DNA"/>
</dbReference>
<dbReference type="InterPro" id="IPR036188">
    <property type="entry name" value="FAD/NAD-bd_sf"/>
</dbReference>
<evidence type="ECO:0000256" key="5">
    <source>
        <dbReference type="ARBA" id="ARBA00023033"/>
    </source>
</evidence>
<dbReference type="SUPFAM" id="SSF51905">
    <property type="entry name" value="FAD/NAD(P)-binding domain"/>
    <property type="match status" value="1"/>
</dbReference>
<keyword evidence="8" id="KW-1185">Reference proteome</keyword>
<evidence type="ECO:0000256" key="2">
    <source>
        <dbReference type="ARBA" id="ARBA00022630"/>
    </source>
</evidence>
<reference evidence="7 8" key="1">
    <citation type="submission" date="2024-05" db="EMBL/GenBank/DDBJ databases">
        <title>Microbispora sp.ZYX-F-249.</title>
        <authorList>
            <person name="Xie H."/>
        </authorList>
    </citation>
    <scope>NUCLEOTIDE SEQUENCE [LARGE SCALE GENOMIC DNA]</scope>
    <source>
        <strain evidence="7 8">ZYX-F-249</strain>
    </source>
</reference>
<evidence type="ECO:0000256" key="3">
    <source>
        <dbReference type="ARBA" id="ARBA00022827"/>
    </source>
</evidence>
<dbReference type="RefSeq" id="WP_346227022.1">
    <property type="nucleotide sequence ID" value="NZ_JBDJAW010000013.1"/>
</dbReference>
<keyword evidence="4" id="KW-0560">Oxidoreductase</keyword>
<accession>A0ABV0ANY4</accession>
<evidence type="ECO:0000256" key="4">
    <source>
        <dbReference type="ARBA" id="ARBA00023002"/>
    </source>
</evidence>